<evidence type="ECO:0000313" key="4">
    <source>
        <dbReference type="Proteomes" id="UP000657372"/>
    </source>
</evidence>
<name>A0ABS0EXQ6_9BURK</name>
<gene>
    <name evidence="3" type="ORF">IXC47_13030</name>
</gene>
<keyword evidence="2" id="KW-0732">Signal</keyword>
<evidence type="ECO:0000256" key="2">
    <source>
        <dbReference type="SAM" id="SignalP"/>
    </source>
</evidence>
<dbReference type="EMBL" id="JADOEL010000010">
    <property type="protein sequence ID" value="MBF8178607.1"/>
    <property type="molecule type" value="Genomic_DNA"/>
</dbReference>
<feature type="region of interest" description="Disordered" evidence="1">
    <location>
        <begin position="112"/>
        <end position="150"/>
    </location>
</feature>
<sequence length="150" mass="16062">MQFKKNAMYKALGFSLCALNLAFAASLASAADTATSTYKQDRADCMDGRSTQDRATCLRDVGAALNEARHGKLKDDDALVYQQNARIRCNALPDADRQDCLVRMSGRDTTISGSVSGGGILRETTTIVPDPPPPAAPAPEPMYPNMPAPR</sequence>
<proteinExistence type="predicted"/>
<feature type="compositionally biased region" description="Pro residues" evidence="1">
    <location>
        <begin position="129"/>
        <end position="150"/>
    </location>
</feature>
<comment type="caution">
    <text evidence="3">The sequence shown here is derived from an EMBL/GenBank/DDBJ whole genome shotgun (WGS) entry which is preliminary data.</text>
</comment>
<keyword evidence="4" id="KW-1185">Reference proteome</keyword>
<protein>
    <submittedName>
        <fullName evidence="3">Uncharacterized protein</fullName>
    </submittedName>
</protein>
<organism evidence="3 4">
    <name type="scientific">Herminiimonas contaminans</name>
    <dbReference type="NCBI Taxonomy" id="1111140"/>
    <lineage>
        <taxon>Bacteria</taxon>
        <taxon>Pseudomonadati</taxon>
        <taxon>Pseudomonadota</taxon>
        <taxon>Betaproteobacteria</taxon>
        <taxon>Burkholderiales</taxon>
        <taxon>Oxalobacteraceae</taxon>
        <taxon>Herminiimonas</taxon>
    </lineage>
</organism>
<evidence type="ECO:0000313" key="3">
    <source>
        <dbReference type="EMBL" id="MBF8178607.1"/>
    </source>
</evidence>
<dbReference type="Proteomes" id="UP000657372">
    <property type="component" value="Unassembled WGS sequence"/>
</dbReference>
<accession>A0ABS0EXQ6</accession>
<feature type="chain" id="PRO_5045441665" evidence="2">
    <location>
        <begin position="31"/>
        <end position="150"/>
    </location>
</feature>
<reference evidence="3 4" key="1">
    <citation type="submission" date="2020-11" db="EMBL/GenBank/DDBJ databases">
        <title>WGS of Herminiimonas contaminans strain Marseille-Q4544 isolated from planarians Schmidtea mediterranea.</title>
        <authorList>
            <person name="Kangale L."/>
        </authorList>
    </citation>
    <scope>NUCLEOTIDE SEQUENCE [LARGE SCALE GENOMIC DNA]</scope>
    <source>
        <strain evidence="3 4">Marseille-Q4544</strain>
    </source>
</reference>
<dbReference type="RefSeq" id="WP_195875886.1">
    <property type="nucleotide sequence ID" value="NZ_JADOEL010000010.1"/>
</dbReference>
<evidence type="ECO:0000256" key="1">
    <source>
        <dbReference type="SAM" id="MobiDB-lite"/>
    </source>
</evidence>
<feature type="signal peptide" evidence="2">
    <location>
        <begin position="1"/>
        <end position="30"/>
    </location>
</feature>